<dbReference type="EMBL" id="CP146256">
    <property type="protein sequence ID" value="XAH75901.1"/>
    <property type="molecule type" value="Genomic_DNA"/>
</dbReference>
<dbReference type="Proteomes" id="UP001451571">
    <property type="component" value="Chromosome"/>
</dbReference>
<dbReference type="RefSeq" id="WP_342759477.1">
    <property type="nucleotide sequence ID" value="NZ_CP146256.1"/>
</dbReference>
<dbReference type="InterPro" id="IPR002104">
    <property type="entry name" value="Integrase_catalytic"/>
</dbReference>
<evidence type="ECO:0000256" key="2">
    <source>
        <dbReference type="ARBA" id="ARBA00023125"/>
    </source>
</evidence>
<keyword evidence="6" id="KW-1185">Reference proteome</keyword>
<organism evidence="5 6">
    <name type="scientific">Kineothrix sedimenti</name>
    <dbReference type="NCBI Taxonomy" id="3123317"/>
    <lineage>
        <taxon>Bacteria</taxon>
        <taxon>Bacillati</taxon>
        <taxon>Bacillota</taxon>
        <taxon>Clostridia</taxon>
        <taxon>Lachnospirales</taxon>
        <taxon>Lachnospiraceae</taxon>
        <taxon>Kineothrix</taxon>
    </lineage>
</organism>
<dbReference type="InterPro" id="IPR050090">
    <property type="entry name" value="Tyrosine_recombinase_XerCD"/>
</dbReference>
<proteinExistence type="inferred from homology"/>
<dbReference type="Gene3D" id="1.10.443.10">
    <property type="entry name" value="Intergrase catalytic core"/>
    <property type="match status" value="1"/>
</dbReference>
<dbReference type="Pfam" id="PF00589">
    <property type="entry name" value="Phage_integrase"/>
    <property type="match status" value="1"/>
</dbReference>
<dbReference type="InterPro" id="IPR013762">
    <property type="entry name" value="Integrase-like_cat_sf"/>
</dbReference>
<accession>A0ABZ3F348</accession>
<evidence type="ECO:0000256" key="3">
    <source>
        <dbReference type="ARBA" id="ARBA00023172"/>
    </source>
</evidence>
<protein>
    <submittedName>
        <fullName evidence="5">Tyrosine-type recombinase/integrase</fullName>
    </submittedName>
</protein>
<evidence type="ECO:0000259" key="4">
    <source>
        <dbReference type="PROSITE" id="PS51898"/>
    </source>
</evidence>
<comment type="similarity">
    <text evidence="1">Belongs to the 'phage' integrase family.</text>
</comment>
<dbReference type="InterPro" id="IPR011010">
    <property type="entry name" value="DNA_brk_join_enz"/>
</dbReference>
<reference evidence="5 6" key="1">
    <citation type="submission" date="2024-02" db="EMBL/GenBank/DDBJ databases">
        <title>Bacterial strain from lacustrine sediment.</title>
        <authorList>
            <person name="Petit C."/>
            <person name="Fadhlaoui K."/>
        </authorList>
    </citation>
    <scope>NUCLEOTIDE SEQUENCE [LARGE SCALE GENOMIC DNA]</scope>
    <source>
        <strain evidence="5 6">IPX-CK</strain>
    </source>
</reference>
<gene>
    <name evidence="5" type="ORF">V6984_09140</name>
</gene>
<dbReference type="SUPFAM" id="SSF56349">
    <property type="entry name" value="DNA breaking-rejoining enzymes"/>
    <property type="match status" value="1"/>
</dbReference>
<evidence type="ECO:0000256" key="1">
    <source>
        <dbReference type="ARBA" id="ARBA00008857"/>
    </source>
</evidence>
<evidence type="ECO:0000313" key="5">
    <source>
        <dbReference type="EMBL" id="XAH75901.1"/>
    </source>
</evidence>
<keyword evidence="2" id="KW-0238">DNA-binding</keyword>
<sequence length="351" mass="41201">MKLIDKLKEDHIGNIYTNEEIDKILEENKYFPIECDEDNEEGIFKYTNTKSQIWVKYIRENEDYLISDITFCTKKKGKTKVRAFRTVEEIKSMMDYFRDKKKYDEFLIFVLGLFFARRIGDTLTLKWSDLYYENGRKKEILNTLLEDKTDKIIDIAITDVAWKYIDWYCDAANINPMEHINEDIFRCKQKDELPQNYTDEEYGKAIEKQEAAYRYQFQSAAKYNGIEGVSTHSTRKSFGRIAHEINKFDPDCLPTLQTVLGHADLETTKIYIDIMAEKAEKMFNDVGKYISDIDSGIVPAIDNVPVIALKTNDLRDILKQAYLMGRENISKENDIEIMNQLLSMVDEKRLS</sequence>
<dbReference type="PANTHER" id="PTHR30349">
    <property type="entry name" value="PHAGE INTEGRASE-RELATED"/>
    <property type="match status" value="1"/>
</dbReference>
<name>A0ABZ3F348_9FIRM</name>
<dbReference type="PANTHER" id="PTHR30349:SF41">
    <property type="entry name" value="INTEGRASE_RECOMBINASE PROTEIN MJ0367-RELATED"/>
    <property type="match status" value="1"/>
</dbReference>
<dbReference type="PROSITE" id="PS51898">
    <property type="entry name" value="TYR_RECOMBINASE"/>
    <property type="match status" value="1"/>
</dbReference>
<evidence type="ECO:0000313" key="6">
    <source>
        <dbReference type="Proteomes" id="UP001451571"/>
    </source>
</evidence>
<feature type="domain" description="Tyr recombinase" evidence="4">
    <location>
        <begin position="80"/>
        <end position="284"/>
    </location>
</feature>
<keyword evidence="3" id="KW-0233">DNA recombination</keyword>